<keyword evidence="8" id="KW-1133">Transmembrane helix</keyword>
<evidence type="ECO:0000256" key="10">
    <source>
        <dbReference type="ARBA" id="ARBA00023157"/>
    </source>
</evidence>
<keyword evidence="4" id="KW-0812">Transmembrane</keyword>
<keyword evidence="10" id="KW-1015">Disulfide bond</keyword>
<dbReference type="PANTHER" id="PTHR46107">
    <property type="entry name" value="DUMPY: SHORTER THAN WILD-TYPE"/>
    <property type="match status" value="1"/>
</dbReference>
<dbReference type="OrthoDB" id="2121326at2759"/>
<name>A0A1X2GQP4_9FUNG</name>
<evidence type="ECO:0000313" key="15">
    <source>
        <dbReference type="Proteomes" id="UP000242146"/>
    </source>
</evidence>
<evidence type="ECO:0000256" key="3">
    <source>
        <dbReference type="ARBA" id="ARBA00022553"/>
    </source>
</evidence>
<dbReference type="PROSITE" id="PS00194">
    <property type="entry name" value="THIOREDOXIN_1"/>
    <property type="match status" value="1"/>
</dbReference>
<dbReference type="InterPro" id="IPR052454">
    <property type="entry name" value="TMX_domain-containing"/>
</dbReference>
<dbReference type="InterPro" id="IPR036249">
    <property type="entry name" value="Thioredoxin-like_sf"/>
</dbReference>
<dbReference type="PANTHER" id="PTHR46107:SF3">
    <property type="entry name" value="THIOREDOXIN DOMAIN-CONTAINING PROTEIN"/>
    <property type="match status" value="1"/>
</dbReference>
<dbReference type="Pfam" id="PF00085">
    <property type="entry name" value="Thioredoxin"/>
    <property type="match status" value="1"/>
</dbReference>
<keyword evidence="9" id="KW-0472">Membrane</keyword>
<proteinExistence type="predicted"/>
<keyword evidence="2" id="KW-0813">Transport</keyword>
<evidence type="ECO:0000256" key="8">
    <source>
        <dbReference type="ARBA" id="ARBA00022989"/>
    </source>
</evidence>
<dbReference type="EMBL" id="MCGT01000005">
    <property type="protein sequence ID" value="ORX59477.1"/>
    <property type="molecule type" value="Genomic_DNA"/>
</dbReference>
<dbReference type="InterPro" id="IPR017937">
    <property type="entry name" value="Thioredoxin_CS"/>
</dbReference>
<gene>
    <name evidence="14" type="ORF">DM01DRAFT_1186863</name>
</gene>
<feature type="signal peptide" evidence="12">
    <location>
        <begin position="1"/>
        <end position="18"/>
    </location>
</feature>
<keyword evidence="11" id="KW-0676">Redox-active center</keyword>
<dbReference type="PROSITE" id="PS51352">
    <property type="entry name" value="THIOREDOXIN_2"/>
    <property type="match status" value="1"/>
</dbReference>
<evidence type="ECO:0000256" key="5">
    <source>
        <dbReference type="ARBA" id="ARBA00022729"/>
    </source>
</evidence>
<keyword evidence="6" id="KW-0256">Endoplasmic reticulum</keyword>
<evidence type="ECO:0000313" key="14">
    <source>
        <dbReference type="EMBL" id="ORX59477.1"/>
    </source>
</evidence>
<feature type="domain" description="Thioredoxin" evidence="13">
    <location>
        <begin position="2"/>
        <end position="127"/>
    </location>
</feature>
<dbReference type="AlphaFoldDB" id="A0A1X2GQP4"/>
<reference evidence="14 15" key="1">
    <citation type="submission" date="2016-07" db="EMBL/GenBank/DDBJ databases">
        <title>Pervasive Adenine N6-methylation of Active Genes in Fungi.</title>
        <authorList>
            <consortium name="DOE Joint Genome Institute"/>
            <person name="Mondo S.J."/>
            <person name="Dannebaum R.O."/>
            <person name="Kuo R.C."/>
            <person name="Labutti K."/>
            <person name="Haridas S."/>
            <person name="Kuo A."/>
            <person name="Salamov A."/>
            <person name="Ahrendt S.R."/>
            <person name="Lipzen A."/>
            <person name="Sullivan W."/>
            <person name="Andreopoulos W.B."/>
            <person name="Clum A."/>
            <person name="Lindquist E."/>
            <person name="Daum C."/>
            <person name="Ramamoorthy G.K."/>
            <person name="Gryganskyi A."/>
            <person name="Culley D."/>
            <person name="Magnuson J.K."/>
            <person name="James T.Y."/>
            <person name="O'Malley M.A."/>
            <person name="Stajich J.E."/>
            <person name="Spatafora J.W."/>
            <person name="Visel A."/>
            <person name="Grigoriev I.V."/>
        </authorList>
    </citation>
    <scope>NUCLEOTIDE SEQUENCE [LARGE SCALE GENOMIC DNA]</scope>
    <source>
        <strain evidence="14 15">NRRL 3301</strain>
    </source>
</reference>
<keyword evidence="3" id="KW-0597">Phosphoprotein</keyword>
<keyword evidence="7" id="KW-0249">Electron transport</keyword>
<comment type="caution">
    <text evidence="14">The sequence shown here is derived from an EMBL/GenBank/DDBJ whole genome shotgun (WGS) entry which is preliminary data.</text>
</comment>
<evidence type="ECO:0000256" key="12">
    <source>
        <dbReference type="SAM" id="SignalP"/>
    </source>
</evidence>
<accession>A0A1X2GQP4</accession>
<evidence type="ECO:0000259" key="13">
    <source>
        <dbReference type="PROSITE" id="PS51352"/>
    </source>
</evidence>
<evidence type="ECO:0000256" key="7">
    <source>
        <dbReference type="ARBA" id="ARBA00022982"/>
    </source>
</evidence>
<dbReference type="GO" id="GO:0015036">
    <property type="term" value="F:disulfide oxidoreductase activity"/>
    <property type="evidence" value="ECO:0007669"/>
    <property type="project" value="TreeGrafter"/>
</dbReference>
<dbReference type="PROSITE" id="PS51257">
    <property type="entry name" value="PROKAR_LIPOPROTEIN"/>
    <property type="match status" value="1"/>
</dbReference>
<protein>
    <submittedName>
        <fullName evidence="14">Thioredoxin-like protein</fullName>
    </submittedName>
</protein>
<evidence type="ECO:0000256" key="6">
    <source>
        <dbReference type="ARBA" id="ARBA00022824"/>
    </source>
</evidence>
<dbReference type="Proteomes" id="UP000242146">
    <property type="component" value="Unassembled WGS sequence"/>
</dbReference>
<keyword evidence="5 12" id="KW-0732">Signal</keyword>
<dbReference type="STRING" id="101127.A0A1X2GQP4"/>
<comment type="subcellular location">
    <subcellularLocation>
        <location evidence="1">Endoplasmic reticulum membrane</location>
        <topology evidence="1">Single-pass type I membrane protein</topology>
    </subcellularLocation>
</comment>
<dbReference type="SUPFAM" id="SSF52833">
    <property type="entry name" value="Thioredoxin-like"/>
    <property type="match status" value="1"/>
</dbReference>
<dbReference type="InterPro" id="IPR013766">
    <property type="entry name" value="Thioredoxin_domain"/>
</dbReference>
<sequence length="187" mass="21358">MRLLSLVLLLVTVVSISCEVIELTDATFDDAIRKQDDWVLEFYADWCGYCTRFRPEYEMIADESRELHGDSPVYFGAINVDKNPGLAARFFIARLPSLFHVHDRNVRPLAMPRMPRDLLQVLKQESWKDIEPYGLWRSPFGPLYWATSWADKQIDAIRGQGITMDVPRRGMLSLAGVAGLPRLGNSL</sequence>
<keyword evidence="15" id="KW-1185">Reference proteome</keyword>
<evidence type="ECO:0000256" key="1">
    <source>
        <dbReference type="ARBA" id="ARBA00004115"/>
    </source>
</evidence>
<evidence type="ECO:0000256" key="9">
    <source>
        <dbReference type="ARBA" id="ARBA00023136"/>
    </source>
</evidence>
<evidence type="ECO:0000256" key="11">
    <source>
        <dbReference type="ARBA" id="ARBA00023284"/>
    </source>
</evidence>
<organism evidence="14 15">
    <name type="scientific">Hesseltinella vesiculosa</name>
    <dbReference type="NCBI Taxonomy" id="101127"/>
    <lineage>
        <taxon>Eukaryota</taxon>
        <taxon>Fungi</taxon>
        <taxon>Fungi incertae sedis</taxon>
        <taxon>Mucoromycota</taxon>
        <taxon>Mucoromycotina</taxon>
        <taxon>Mucoromycetes</taxon>
        <taxon>Mucorales</taxon>
        <taxon>Cunninghamellaceae</taxon>
        <taxon>Hesseltinella</taxon>
    </lineage>
</organism>
<evidence type="ECO:0000256" key="2">
    <source>
        <dbReference type="ARBA" id="ARBA00022448"/>
    </source>
</evidence>
<evidence type="ECO:0000256" key="4">
    <source>
        <dbReference type="ARBA" id="ARBA00022692"/>
    </source>
</evidence>
<dbReference type="CDD" id="cd02961">
    <property type="entry name" value="PDI_a_family"/>
    <property type="match status" value="1"/>
</dbReference>
<feature type="chain" id="PRO_5012010185" evidence="12">
    <location>
        <begin position="19"/>
        <end position="187"/>
    </location>
</feature>
<dbReference type="GO" id="GO:0005789">
    <property type="term" value="C:endoplasmic reticulum membrane"/>
    <property type="evidence" value="ECO:0007669"/>
    <property type="project" value="UniProtKB-SubCell"/>
</dbReference>
<dbReference type="Gene3D" id="3.40.30.10">
    <property type="entry name" value="Glutaredoxin"/>
    <property type="match status" value="1"/>
</dbReference>